<evidence type="ECO:0000313" key="3">
    <source>
        <dbReference type="EMBL" id="CAA2994155.1"/>
    </source>
</evidence>
<sequence length="226" mass="24775">MGATIIMVVGVACVLGLVLILLAKLYCSLFLRRHFRKNSFSIHKSRFSPTNYPSTPQQNGVASAPSSLSGFYSRGVLQAPRNMLFPPNSNVDLEKHISQEIQAEVPTDAQVVGHLYSSQKLQHEEEFIYISNPIYNNSKVDTPFVTPDTSPSRLDERIEFCGEDEVEDEEGDETPPLTPMKKLPAEGCSVSLRDARSLCTTGSDSNSNNECISTSSLGSPSTSPSW</sequence>
<dbReference type="Proteomes" id="UP000594638">
    <property type="component" value="Unassembled WGS sequence"/>
</dbReference>
<keyword evidence="2" id="KW-0812">Transmembrane</keyword>
<keyword evidence="2" id="KW-0472">Membrane</keyword>
<evidence type="ECO:0000256" key="1">
    <source>
        <dbReference type="SAM" id="MobiDB-lite"/>
    </source>
</evidence>
<keyword evidence="4" id="KW-1185">Reference proteome</keyword>
<organism evidence="3 4">
    <name type="scientific">Olea europaea subsp. europaea</name>
    <dbReference type="NCBI Taxonomy" id="158383"/>
    <lineage>
        <taxon>Eukaryota</taxon>
        <taxon>Viridiplantae</taxon>
        <taxon>Streptophyta</taxon>
        <taxon>Embryophyta</taxon>
        <taxon>Tracheophyta</taxon>
        <taxon>Spermatophyta</taxon>
        <taxon>Magnoliopsida</taxon>
        <taxon>eudicotyledons</taxon>
        <taxon>Gunneridae</taxon>
        <taxon>Pentapetalae</taxon>
        <taxon>asterids</taxon>
        <taxon>lamiids</taxon>
        <taxon>Lamiales</taxon>
        <taxon>Oleaceae</taxon>
        <taxon>Oleeae</taxon>
        <taxon>Olea</taxon>
    </lineage>
</organism>
<accession>A0A8S0SSA4</accession>
<feature type="compositionally biased region" description="Low complexity" evidence="1">
    <location>
        <begin position="213"/>
        <end position="226"/>
    </location>
</feature>
<gene>
    <name evidence="3" type="ORF">OLEA9_A108190</name>
</gene>
<feature type="region of interest" description="Disordered" evidence="1">
    <location>
        <begin position="164"/>
        <end position="185"/>
    </location>
</feature>
<dbReference type="OrthoDB" id="680110at2759"/>
<evidence type="ECO:0000256" key="2">
    <source>
        <dbReference type="SAM" id="Phobius"/>
    </source>
</evidence>
<proteinExistence type="predicted"/>
<feature type="compositionally biased region" description="Polar residues" evidence="1">
    <location>
        <begin position="199"/>
        <end position="212"/>
    </location>
</feature>
<keyword evidence="2" id="KW-1133">Transmembrane helix</keyword>
<reference evidence="3 4" key="1">
    <citation type="submission" date="2019-12" db="EMBL/GenBank/DDBJ databases">
        <authorList>
            <person name="Alioto T."/>
            <person name="Alioto T."/>
            <person name="Gomez Garrido J."/>
        </authorList>
    </citation>
    <scope>NUCLEOTIDE SEQUENCE [LARGE SCALE GENOMIC DNA]</scope>
</reference>
<dbReference type="EMBL" id="CACTIH010005468">
    <property type="protein sequence ID" value="CAA2994155.1"/>
    <property type="molecule type" value="Genomic_DNA"/>
</dbReference>
<evidence type="ECO:0000313" key="4">
    <source>
        <dbReference type="Proteomes" id="UP000594638"/>
    </source>
</evidence>
<name>A0A8S0SSA4_OLEEU</name>
<feature type="transmembrane region" description="Helical" evidence="2">
    <location>
        <begin position="6"/>
        <end position="27"/>
    </location>
</feature>
<protein>
    <submittedName>
        <fullName evidence="3">Uncharacterized protein</fullName>
    </submittedName>
</protein>
<dbReference type="Gramene" id="OE9A108190T1">
    <property type="protein sequence ID" value="OE9A108190C1"/>
    <property type="gene ID" value="OE9A108190"/>
</dbReference>
<dbReference type="AlphaFoldDB" id="A0A8S0SSA4"/>
<feature type="region of interest" description="Disordered" evidence="1">
    <location>
        <begin position="199"/>
        <end position="226"/>
    </location>
</feature>
<feature type="compositionally biased region" description="Acidic residues" evidence="1">
    <location>
        <begin position="164"/>
        <end position="173"/>
    </location>
</feature>
<comment type="caution">
    <text evidence="3">The sequence shown here is derived from an EMBL/GenBank/DDBJ whole genome shotgun (WGS) entry which is preliminary data.</text>
</comment>